<comment type="cofactor">
    <cofactor evidence="1">
        <name>pyridoxal 5'-phosphate</name>
        <dbReference type="ChEBI" id="CHEBI:597326"/>
    </cofactor>
</comment>
<accession>A0ABV8G8W3</accession>
<protein>
    <submittedName>
        <fullName evidence="4">Pyridoxal-phosphate dependent enzyme</fullName>
    </submittedName>
</protein>
<organism evidence="4 5">
    <name type="scientific">Nonomuraea purpurea</name>
    <dbReference type="NCBI Taxonomy" id="1849276"/>
    <lineage>
        <taxon>Bacteria</taxon>
        <taxon>Bacillati</taxon>
        <taxon>Actinomycetota</taxon>
        <taxon>Actinomycetes</taxon>
        <taxon>Streptosporangiales</taxon>
        <taxon>Streptosporangiaceae</taxon>
        <taxon>Nonomuraea</taxon>
    </lineage>
</organism>
<evidence type="ECO:0000259" key="3">
    <source>
        <dbReference type="Pfam" id="PF00291"/>
    </source>
</evidence>
<dbReference type="PANTHER" id="PTHR42937">
    <property type="match status" value="1"/>
</dbReference>
<dbReference type="Pfam" id="PF00291">
    <property type="entry name" value="PALP"/>
    <property type="match status" value="1"/>
</dbReference>
<dbReference type="Gene3D" id="3.40.50.1100">
    <property type="match status" value="1"/>
</dbReference>
<gene>
    <name evidence="4" type="ORF">ACFOY2_24660</name>
</gene>
<dbReference type="EMBL" id="JBHSBI010000012">
    <property type="protein sequence ID" value="MFC4010441.1"/>
    <property type="molecule type" value="Genomic_DNA"/>
</dbReference>
<dbReference type="RefSeq" id="WP_379530443.1">
    <property type="nucleotide sequence ID" value="NZ_JBHSBI010000012.1"/>
</dbReference>
<name>A0ABV8G8W3_9ACTN</name>
<dbReference type="PANTHER" id="PTHR42937:SF1">
    <property type="entry name" value="DIAMINOPROPIONATE AMMONIA-LYASE"/>
    <property type="match status" value="1"/>
</dbReference>
<dbReference type="SUPFAM" id="SSF53686">
    <property type="entry name" value="Tryptophan synthase beta subunit-like PLP-dependent enzymes"/>
    <property type="match status" value="1"/>
</dbReference>
<evidence type="ECO:0000313" key="4">
    <source>
        <dbReference type="EMBL" id="MFC4010441.1"/>
    </source>
</evidence>
<sequence>MEYLNSARAPYSARERELIGTEHARQARARFSAHPAYRPTPVHTIAGLAGTGAVLVKDESARMGLGSFKALGGAHAVHLIAERDGTPFVCAGAGNHGISVASGACVGYLRRLPQPGRPGGVRAAAA</sequence>
<proteinExistence type="predicted"/>
<evidence type="ECO:0000313" key="5">
    <source>
        <dbReference type="Proteomes" id="UP001595851"/>
    </source>
</evidence>
<feature type="domain" description="Tryptophan synthase beta chain-like PALP" evidence="3">
    <location>
        <begin position="35"/>
        <end position="104"/>
    </location>
</feature>
<evidence type="ECO:0000256" key="1">
    <source>
        <dbReference type="ARBA" id="ARBA00001933"/>
    </source>
</evidence>
<reference evidence="5" key="1">
    <citation type="journal article" date="2019" name="Int. J. Syst. Evol. Microbiol.">
        <title>The Global Catalogue of Microorganisms (GCM) 10K type strain sequencing project: providing services to taxonomists for standard genome sequencing and annotation.</title>
        <authorList>
            <consortium name="The Broad Institute Genomics Platform"/>
            <consortium name="The Broad Institute Genome Sequencing Center for Infectious Disease"/>
            <person name="Wu L."/>
            <person name="Ma J."/>
        </authorList>
    </citation>
    <scope>NUCLEOTIDE SEQUENCE [LARGE SCALE GENOMIC DNA]</scope>
    <source>
        <strain evidence="5">TBRC 1276</strain>
    </source>
</reference>
<comment type="caution">
    <text evidence="4">The sequence shown here is derived from an EMBL/GenBank/DDBJ whole genome shotgun (WGS) entry which is preliminary data.</text>
</comment>
<evidence type="ECO:0000256" key="2">
    <source>
        <dbReference type="ARBA" id="ARBA00022898"/>
    </source>
</evidence>
<dbReference type="InterPro" id="IPR036052">
    <property type="entry name" value="TrpB-like_PALP_sf"/>
</dbReference>
<dbReference type="InterPro" id="IPR001926">
    <property type="entry name" value="TrpB-like_PALP"/>
</dbReference>
<dbReference type="Proteomes" id="UP001595851">
    <property type="component" value="Unassembled WGS sequence"/>
</dbReference>
<keyword evidence="2" id="KW-0663">Pyridoxal phosphate</keyword>
<keyword evidence="5" id="KW-1185">Reference proteome</keyword>